<protein>
    <submittedName>
        <fullName evidence="8">NAD(P)H-dependent oxidoreductase subunit E</fullName>
    </submittedName>
</protein>
<feature type="binding site" evidence="7">
    <location>
        <position position="100"/>
    </location>
    <ligand>
        <name>[2Fe-2S] cluster</name>
        <dbReference type="ChEBI" id="CHEBI:190135"/>
    </ligand>
</feature>
<comment type="caution">
    <text evidence="8">The sequence shown here is derived from an EMBL/GenBank/DDBJ whole genome shotgun (WGS) entry which is preliminary data.</text>
</comment>
<proteinExistence type="inferred from homology"/>
<comment type="cofactor">
    <cofactor evidence="6">
        <name>[2Fe-2S] cluster</name>
        <dbReference type="ChEBI" id="CHEBI:190135"/>
    </cofactor>
</comment>
<dbReference type="GO" id="GO:0046872">
    <property type="term" value="F:metal ion binding"/>
    <property type="evidence" value="ECO:0007669"/>
    <property type="project" value="UniProtKB-KW"/>
</dbReference>
<feature type="binding site" evidence="7">
    <location>
        <position position="95"/>
    </location>
    <ligand>
        <name>[2Fe-2S] cluster</name>
        <dbReference type="ChEBI" id="CHEBI:190135"/>
    </ligand>
</feature>
<sequence>MILKLYTRRYTILKLPEEIKKVCKNIIEYYDNNPSDLLQIVLKIQRQIPGKFINFDIAKYIADEMQIPLSKVSEVVTYFDALSTKKRGKYILGLCNATACSLNGKDKIKEIFERELGIKEGETTEDGLFTLELVPCFGACDVAPAVRVNDNVVGRLNEEKIKALIAKLKGAK</sequence>
<dbReference type="InterPro" id="IPR036249">
    <property type="entry name" value="Thioredoxin-like_sf"/>
</dbReference>
<dbReference type="PANTHER" id="PTHR43342">
    <property type="entry name" value="NADH-QUINONE OXIDOREDUCTASE, E SUBUNIT"/>
    <property type="match status" value="1"/>
</dbReference>
<evidence type="ECO:0000256" key="2">
    <source>
        <dbReference type="ARBA" id="ARBA00022714"/>
    </source>
</evidence>
<evidence type="ECO:0000313" key="9">
    <source>
        <dbReference type="Proteomes" id="UP000261212"/>
    </source>
</evidence>
<organism evidence="8 9">
    <name type="scientific">Anaerofustis stercorihominis</name>
    <dbReference type="NCBI Taxonomy" id="214853"/>
    <lineage>
        <taxon>Bacteria</taxon>
        <taxon>Bacillati</taxon>
        <taxon>Bacillota</taxon>
        <taxon>Clostridia</taxon>
        <taxon>Eubacteriales</taxon>
        <taxon>Eubacteriaceae</taxon>
        <taxon>Anaerofustis</taxon>
    </lineage>
</organism>
<feature type="binding site" evidence="7">
    <location>
        <position position="136"/>
    </location>
    <ligand>
        <name>[2Fe-2S] cluster</name>
        <dbReference type="ChEBI" id="CHEBI:190135"/>
    </ligand>
</feature>
<keyword evidence="4 7" id="KW-0408">Iron</keyword>
<dbReference type="GO" id="GO:0051537">
    <property type="term" value="F:2 iron, 2 sulfur cluster binding"/>
    <property type="evidence" value="ECO:0007669"/>
    <property type="project" value="UniProtKB-KW"/>
</dbReference>
<dbReference type="Pfam" id="PF01257">
    <property type="entry name" value="2Fe-2S_thioredx"/>
    <property type="match status" value="1"/>
</dbReference>
<keyword evidence="3 7" id="KW-0479">Metal-binding</keyword>
<keyword evidence="5 7" id="KW-0411">Iron-sulfur</keyword>
<dbReference type="PANTHER" id="PTHR43342:SF1">
    <property type="entry name" value="BIFURCATING [FEFE] HYDROGENASE GAMMA SUBUNIT"/>
    <property type="match status" value="1"/>
</dbReference>
<dbReference type="InterPro" id="IPR041921">
    <property type="entry name" value="NuoE_N"/>
</dbReference>
<name>A0A3E3DWT7_9FIRM</name>
<evidence type="ECO:0000313" key="8">
    <source>
        <dbReference type="EMBL" id="RGD73419.1"/>
    </source>
</evidence>
<dbReference type="InterPro" id="IPR042128">
    <property type="entry name" value="NuoE_dom"/>
</dbReference>
<keyword evidence="2 7" id="KW-0001">2Fe-2S</keyword>
<dbReference type="PIRSF" id="PIRSF000216">
    <property type="entry name" value="NADH_DH_24kDa"/>
    <property type="match status" value="1"/>
</dbReference>
<dbReference type="Proteomes" id="UP000261212">
    <property type="component" value="Unassembled WGS sequence"/>
</dbReference>
<evidence type="ECO:0000256" key="3">
    <source>
        <dbReference type="ARBA" id="ARBA00022723"/>
    </source>
</evidence>
<gene>
    <name evidence="8" type="ORF">DW687_10335</name>
</gene>
<dbReference type="Gene3D" id="3.40.30.10">
    <property type="entry name" value="Glutaredoxin"/>
    <property type="match status" value="1"/>
</dbReference>
<comment type="cofactor">
    <cofactor evidence="7">
        <name>[2Fe-2S] cluster</name>
        <dbReference type="ChEBI" id="CHEBI:190135"/>
    </cofactor>
    <text evidence="7">Binds 1 [2Fe-2S] cluster.</text>
</comment>
<evidence type="ECO:0000256" key="7">
    <source>
        <dbReference type="PIRSR" id="PIRSR000216-1"/>
    </source>
</evidence>
<dbReference type="InterPro" id="IPR028431">
    <property type="entry name" value="NADP_DH_HndA-like"/>
</dbReference>
<dbReference type="InterPro" id="IPR002023">
    <property type="entry name" value="NuoE-like"/>
</dbReference>
<evidence type="ECO:0000256" key="4">
    <source>
        <dbReference type="ARBA" id="ARBA00023004"/>
    </source>
</evidence>
<dbReference type="SUPFAM" id="SSF52833">
    <property type="entry name" value="Thioredoxin-like"/>
    <property type="match status" value="1"/>
</dbReference>
<evidence type="ECO:0000256" key="6">
    <source>
        <dbReference type="ARBA" id="ARBA00034078"/>
    </source>
</evidence>
<comment type="similarity">
    <text evidence="1">Belongs to the complex I 24 kDa subunit family.</text>
</comment>
<reference evidence="8 9" key="1">
    <citation type="submission" date="2018-08" db="EMBL/GenBank/DDBJ databases">
        <title>A genome reference for cultivated species of the human gut microbiota.</title>
        <authorList>
            <person name="Zou Y."/>
            <person name="Xue W."/>
            <person name="Luo G."/>
        </authorList>
    </citation>
    <scope>NUCLEOTIDE SEQUENCE [LARGE SCALE GENOMIC DNA]</scope>
    <source>
        <strain evidence="8 9">AM25-6</strain>
    </source>
</reference>
<dbReference type="Gene3D" id="1.10.10.1590">
    <property type="entry name" value="NADH-quinone oxidoreductase subunit E"/>
    <property type="match status" value="1"/>
</dbReference>
<dbReference type="EMBL" id="QUSM01000006">
    <property type="protein sequence ID" value="RGD73419.1"/>
    <property type="molecule type" value="Genomic_DNA"/>
</dbReference>
<evidence type="ECO:0000256" key="1">
    <source>
        <dbReference type="ARBA" id="ARBA00010643"/>
    </source>
</evidence>
<dbReference type="AlphaFoldDB" id="A0A3E3DWT7"/>
<feature type="binding site" evidence="7">
    <location>
        <position position="140"/>
    </location>
    <ligand>
        <name>[2Fe-2S] cluster</name>
        <dbReference type="ChEBI" id="CHEBI:190135"/>
    </ligand>
</feature>
<dbReference type="CDD" id="cd03064">
    <property type="entry name" value="TRX_Fd_NuoE"/>
    <property type="match status" value="1"/>
</dbReference>
<evidence type="ECO:0000256" key="5">
    <source>
        <dbReference type="ARBA" id="ARBA00023014"/>
    </source>
</evidence>
<accession>A0A3E3DWT7</accession>
<dbReference type="GO" id="GO:0016491">
    <property type="term" value="F:oxidoreductase activity"/>
    <property type="evidence" value="ECO:0007669"/>
    <property type="project" value="InterPro"/>
</dbReference>